<evidence type="ECO:0000313" key="2">
    <source>
        <dbReference type="EMBL" id="CAD7699705.1"/>
    </source>
</evidence>
<dbReference type="InterPro" id="IPR012674">
    <property type="entry name" value="Calycin"/>
</dbReference>
<proteinExistence type="predicted"/>
<dbReference type="Gene3D" id="2.40.128.20">
    <property type="match status" value="1"/>
</dbReference>
<evidence type="ECO:0000313" key="3">
    <source>
        <dbReference type="Proteomes" id="UP000708148"/>
    </source>
</evidence>
<feature type="chain" id="PRO_5035925824" evidence="1">
    <location>
        <begin position="22"/>
        <end position="239"/>
    </location>
</feature>
<sequence length="239" mass="25944">MTLACLVALLAAALALGAARGQQAVCPPPEFDAVKGLDVRKFATAPWFSQAQMPLSFNPADQFYCVRARYQLNDQDDLTAGIKVLFYANEGRVNGPVVSTAKGSTHVEQSGNITDLEEPSKFDVLPTNLQTIFRKTLLRFFFPDHWVVAVGPSKNRTLAYDWAIVSAGPPKTPGKAGCRTDISFLGLFQVHQGGLWLLTRKPVDPVGTSIMRNVAEAMGFDLTVLGDVQQAECKYIGAP</sequence>
<dbReference type="AlphaFoldDB" id="A0A8S1J1D5"/>
<evidence type="ECO:0000256" key="1">
    <source>
        <dbReference type="SAM" id="SignalP"/>
    </source>
</evidence>
<accession>A0A8S1J1D5</accession>
<dbReference type="OrthoDB" id="565904at2759"/>
<comment type="caution">
    <text evidence="2">The sequence shown here is derived from an EMBL/GenBank/DDBJ whole genome shotgun (WGS) entry which is preliminary data.</text>
</comment>
<protein>
    <submittedName>
        <fullName evidence="2">Uncharacterized protein</fullName>
    </submittedName>
</protein>
<organism evidence="2 3">
    <name type="scientific">Ostreobium quekettii</name>
    <dbReference type="NCBI Taxonomy" id="121088"/>
    <lineage>
        <taxon>Eukaryota</taxon>
        <taxon>Viridiplantae</taxon>
        <taxon>Chlorophyta</taxon>
        <taxon>core chlorophytes</taxon>
        <taxon>Ulvophyceae</taxon>
        <taxon>TCBD clade</taxon>
        <taxon>Bryopsidales</taxon>
        <taxon>Ostreobineae</taxon>
        <taxon>Ostreobiaceae</taxon>
        <taxon>Ostreobium</taxon>
    </lineage>
</organism>
<dbReference type="SUPFAM" id="SSF50814">
    <property type="entry name" value="Lipocalins"/>
    <property type="match status" value="1"/>
</dbReference>
<dbReference type="EMBL" id="CAJHUC010001094">
    <property type="protein sequence ID" value="CAD7699705.1"/>
    <property type="molecule type" value="Genomic_DNA"/>
</dbReference>
<keyword evidence="1" id="KW-0732">Signal</keyword>
<dbReference type="Proteomes" id="UP000708148">
    <property type="component" value="Unassembled WGS sequence"/>
</dbReference>
<feature type="signal peptide" evidence="1">
    <location>
        <begin position="1"/>
        <end position="21"/>
    </location>
</feature>
<reference evidence="2" key="1">
    <citation type="submission" date="2020-12" db="EMBL/GenBank/DDBJ databases">
        <authorList>
            <person name="Iha C."/>
        </authorList>
    </citation>
    <scope>NUCLEOTIDE SEQUENCE</scope>
</reference>
<gene>
    <name evidence="2" type="ORF">OSTQU699_LOCUS5064</name>
</gene>
<name>A0A8S1J1D5_9CHLO</name>
<keyword evidence="3" id="KW-1185">Reference proteome</keyword>